<dbReference type="PANTHER" id="PTHR31111">
    <property type="entry name" value="BNAA05G37150D PROTEIN-RELATED"/>
    <property type="match status" value="1"/>
</dbReference>
<dbReference type="AlphaFoldDB" id="W9QM62"/>
<organism evidence="2 3">
    <name type="scientific">Morus notabilis</name>
    <dbReference type="NCBI Taxonomy" id="981085"/>
    <lineage>
        <taxon>Eukaryota</taxon>
        <taxon>Viridiplantae</taxon>
        <taxon>Streptophyta</taxon>
        <taxon>Embryophyta</taxon>
        <taxon>Tracheophyta</taxon>
        <taxon>Spermatophyta</taxon>
        <taxon>Magnoliopsida</taxon>
        <taxon>eudicotyledons</taxon>
        <taxon>Gunneridae</taxon>
        <taxon>Pentapetalae</taxon>
        <taxon>rosids</taxon>
        <taxon>fabids</taxon>
        <taxon>Rosales</taxon>
        <taxon>Moraceae</taxon>
        <taxon>Moreae</taxon>
        <taxon>Morus</taxon>
    </lineage>
</organism>
<dbReference type="SUPFAM" id="SSF81383">
    <property type="entry name" value="F-box domain"/>
    <property type="match status" value="1"/>
</dbReference>
<keyword evidence="3" id="KW-1185">Reference proteome</keyword>
<protein>
    <recommendedName>
        <fullName evidence="1">F-box domain-containing protein</fullName>
    </recommendedName>
</protein>
<dbReference type="InterPro" id="IPR036047">
    <property type="entry name" value="F-box-like_dom_sf"/>
</dbReference>
<name>W9QM62_9ROSA</name>
<feature type="domain" description="F-box" evidence="1">
    <location>
        <begin position="1"/>
        <end position="25"/>
    </location>
</feature>
<accession>W9QM62</accession>
<reference evidence="3" key="1">
    <citation type="submission" date="2013-01" db="EMBL/GenBank/DDBJ databases">
        <title>Draft Genome Sequence of a Mulberry Tree, Morus notabilis C.K. Schneid.</title>
        <authorList>
            <person name="He N."/>
            <person name="Zhao S."/>
        </authorList>
    </citation>
    <scope>NUCLEOTIDE SEQUENCE</scope>
</reference>
<proteinExistence type="predicted"/>
<dbReference type="Proteomes" id="UP000030645">
    <property type="component" value="Unassembled WGS sequence"/>
</dbReference>
<dbReference type="PROSITE" id="PS50181">
    <property type="entry name" value="FBOX"/>
    <property type="match status" value="1"/>
</dbReference>
<dbReference type="EMBL" id="KE343797">
    <property type="protein sequence ID" value="EXB41579.1"/>
    <property type="molecule type" value="Genomic_DNA"/>
</dbReference>
<dbReference type="Pfam" id="PF00646">
    <property type="entry name" value="F-box"/>
    <property type="match status" value="1"/>
</dbReference>
<evidence type="ECO:0000259" key="1">
    <source>
        <dbReference type="PROSITE" id="PS50181"/>
    </source>
</evidence>
<evidence type="ECO:0000313" key="3">
    <source>
        <dbReference type="Proteomes" id="UP000030645"/>
    </source>
</evidence>
<dbReference type="PANTHER" id="PTHR31111:SF136">
    <property type="entry name" value="F-BOX ASSOCIATED DOMAIN-CONTAINING PROTEIN"/>
    <property type="match status" value="1"/>
</dbReference>
<evidence type="ECO:0000313" key="2">
    <source>
        <dbReference type="EMBL" id="EXB41579.1"/>
    </source>
</evidence>
<dbReference type="InterPro" id="IPR001810">
    <property type="entry name" value="F-box_dom"/>
</dbReference>
<sequence>MANFPPEIISDILCRLPVKDLLRFRSALKPSQAFYGNPIQSRPHQLVTLWNPSTRRYTNIPFPVIVSPPGFKVSQPFIYGFGYDPINGDYKLVKSDAMYSTI</sequence>
<gene>
    <name evidence="2" type="ORF">L484_013656</name>
</gene>